<gene>
    <name evidence="1" type="ORF">M378DRAFT_164148</name>
</gene>
<evidence type="ECO:0000313" key="1">
    <source>
        <dbReference type="EMBL" id="KIL63716.1"/>
    </source>
</evidence>
<name>A0A0C2X3D2_AMAMK</name>
<dbReference type="InParanoid" id="A0A0C2X3D2"/>
<proteinExistence type="predicted"/>
<evidence type="ECO:0000313" key="2">
    <source>
        <dbReference type="Proteomes" id="UP000054549"/>
    </source>
</evidence>
<organism evidence="1 2">
    <name type="scientific">Amanita muscaria (strain Koide BX008)</name>
    <dbReference type="NCBI Taxonomy" id="946122"/>
    <lineage>
        <taxon>Eukaryota</taxon>
        <taxon>Fungi</taxon>
        <taxon>Dikarya</taxon>
        <taxon>Basidiomycota</taxon>
        <taxon>Agaricomycotina</taxon>
        <taxon>Agaricomycetes</taxon>
        <taxon>Agaricomycetidae</taxon>
        <taxon>Agaricales</taxon>
        <taxon>Pluteineae</taxon>
        <taxon>Amanitaceae</taxon>
        <taxon>Amanita</taxon>
    </lineage>
</organism>
<dbReference type="HOGENOM" id="CLU_2922142_0_0_1"/>
<dbReference type="Proteomes" id="UP000054549">
    <property type="component" value="Unassembled WGS sequence"/>
</dbReference>
<dbReference type="AlphaFoldDB" id="A0A0C2X3D2"/>
<protein>
    <submittedName>
        <fullName evidence="1">Uncharacterized protein</fullName>
    </submittedName>
</protein>
<accession>A0A0C2X3D2</accession>
<sequence>MAVAMRCSLMIGWLVVKERKAVRIALSMHGPGYKRVDYVLRQPTNRYGSSAVKQAIMLLSK</sequence>
<keyword evidence="2" id="KW-1185">Reference proteome</keyword>
<reference evidence="1 2" key="1">
    <citation type="submission" date="2014-04" db="EMBL/GenBank/DDBJ databases">
        <title>Evolutionary Origins and Diversification of the Mycorrhizal Mutualists.</title>
        <authorList>
            <consortium name="DOE Joint Genome Institute"/>
            <consortium name="Mycorrhizal Genomics Consortium"/>
            <person name="Kohler A."/>
            <person name="Kuo A."/>
            <person name="Nagy L.G."/>
            <person name="Floudas D."/>
            <person name="Copeland A."/>
            <person name="Barry K.W."/>
            <person name="Cichocki N."/>
            <person name="Veneault-Fourrey C."/>
            <person name="LaButti K."/>
            <person name="Lindquist E.A."/>
            <person name="Lipzen A."/>
            <person name="Lundell T."/>
            <person name="Morin E."/>
            <person name="Murat C."/>
            <person name="Riley R."/>
            <person name="Ohm R."/>
            <person name="Sun H."/>
            <person name="Tunlid A."/>
            <person name="Henrissat B."/>
            <person name="Grigoriev I.V."/>
            <person name="Hibbett D.S."/>
            <person name="Martin F."/>
        </authorList>
    </citation>
    <scope>NUCLEOTIDE SEQUENCE [LARGE SCALE GENOMIC DNA]</scope>
    <source>
        <strain evidence="1 2">Koide BX008</strain>
    </source>
</reference>
<dbReference type="EMBL" id="KN818256">
    <property type="protein sequence ID" value="KIL63716.1"/>
    <property type="molecule type" value="Genomic_DNA"/>
</dbReference>